<dbReference type="Gene3D" id="2.60.120.10">
    <property type="entry name" value="Jelly Rolls"/>
    <property type="match status" value="1"/>
</dbReference>
<feature type="domain" description="Ion transport" evidence="8">
    <location>
        <begin position="723"/>
        <end position="957"/>
    </location>
</feature>
<organism evidence="9">
    <name type="scientific">Cladocopium goreaui</name>
    <dbReference type="NCBI Taxonomy" id="2562237"/>
    <lineage>
        <taxon>Eukaryota</taxon>
        <taxon>Sar</taxon>
        <taxon>Alveolata</taxon>
        <taxon>Dinophyceae</taxon>
        <taxon>Suessiales</taxon>
        <taxon>Symbiodiniaceae</taxon>
        <taxon>Cladocopium</taxon>
    </lineage>
</organism>
<gene>
    <name evidence="9" type="ORF">C1SCF055_LOCUS10167</name>
</gene>
<dbReference type="SUPFAM" id="SSF51206">
    <property type="entry name" value="cAMP-binding domain-like"/>
    <property type="match status" value="1"/>
</dbReference>
<feature type="coiled-coil region" evidence="5">
    <location>
        <begin position="467"/>
        <end position="494"/>
    </location>
</feature>
<feature type="transmembrane region" description="Helical" evidence="7">
    <location>
        <begin position="716"/>
        <end position="739"/>
    </location>
</feature>
<dbReference type="EMBL" id="CAMXCT010000719">
    <property type="protein sequence ID" value="CAI3982476.1"/>
    <property type="molecule type" value="Genomic_DNA"/>
</dbReference>
<name>A0A9P1FNK0_9DINO</name>
<dbReference type="GO" id="GO:0042391">
    <property type="term" value="P:regulation of membrane potential"/>
    <property type="evidence" value="ECO:0007669"/>
    <property type="project" value="TreeGrafter"/>
</dbReference>
<keyword evidence="4 7" id="KW-0472">Membrane</keyword>
<evidence type="ECO:0000259" key="8">
    <source>
        <dbReference type="Pfam" id="PF00520"/>
    </source>
</evidence>
<dbReference type="Gene3D" id="1.10.287.70">
    <property type="match status" value="1"/>
</dbReference>
<dbReference type="Pfam" id="PF00520">
    <property type="entry name" value="Ion_trans"/>
    <property type="match status" value="1"/>
</dbReference>
<evidence type="ECO:0000256" key="2">
    <source>
        <dbReference type="ARBA" id="ARBA00022692"/>
    </source>
</evidence>
<evidence type="ECO:0000256" key="4">
    <source>
        <dbReference type="ARBA" id="ARBA00023136"/>
    </source>
</evidence>
<keyword evidence="12" id="KW-1185">Reference proteome</keyword>
<comment type="caution">
    <text evidence="9">The sequence shown here is derived from an EMBL/GenBank/DDBJ whole genome shotgun (WGS) entry which is preliminary data.</text>
</comment>
<feature type="transmembrane region" description="Helical" evidence="7">
    <location>
        <begin position="751"/>
        <end position="769"/>
    </location>
</feature>
<feature type="region of interest" description="Disordered" evidence="6">
    <location>
        <begin position="413"/>
        <end position="440"/>
    </location>
</feature>
<evidence type="ECO:0000256" key="7">
    <source>
        <dbReference type="SAM" id="Phobius"/>
    </source>
</evidence>
<feature type="transmembrane region" description="Helical" evidence="7">
    <location>
        <begin position="863"/>
        <end position="882"/>
    </location>
</feature>
<dbReference type="EMBL" id="CAMXCT020000719">
    <property type="protein sequence ID" value="CAL1135851.1"/>
    <property type="molecule type" value="Genomic_DNA"/>
</dbReference>
<evidence type="ECO:0000256" key="3">
    <source>
        <dbReference type="ARBA" id="ARBA00022989"/>
    </source>
</evidence>
<evidence type="ECO:0000313" key="10">
    <source>
        <dbReference type="EMBL" id="CAL1135851.1"/>
    </source>
</evidence>
<dbReference type="GO" id="GO:0005249">
    <property type="term" value="F:voltage-gated potassium channel activity"/>
    <property type="evidence" value="ECO:0007669"/>
    <property type="project" value="TreeGrafter"/>
</dbReference>
<keyword evidence="5" id="KW-0175">Coiled coil</keyword>
<dbReference type="Gene3D" id="1.10.287.630">
    <property type="entry name" value="Helix hairpin bin"/>
    <property type="match status" value="1"/>
</dbReference>
<proteinExistence type="predicted"/>
<dbReference type="InterPro" id="IPR005821">
    <property type="entry name" value="Ion_trans_dom"/>
</dbReference>
<feature type="transmembrane region" description="Helical" evidence="7">
    <location>
        <begin position="790"/>
        <end position="808"/>
    </location>
</feature>
<dbReference type="EMBL" id="CAMXCT030000719">
    <property type="protein sequence ID" value="CAL4769788.1"/>
    <property type="molecule type" value="Genomic_DNA"/>
</dbReference>
<feature type="transmembrane region" description="Helical" evidence="7">
    <location>
        <begin position="937"/>
        <end position="961"/>
    </location>
</feature>
<dbReference type="OrthoDB" id="417811at2759"/>
<dbReference type="SUPFAM" id="SSF81324">
    <property type="entry name" value="Voltage-gated potassium channels"/>
    <property type="match status" value="1"/>
</dbReference>
<reference evidence="10" key="2">
    <citation type="submission" date="2024-04" db="EMBL/GenBank/DDBJ databases">
        <authorList>
            <person name="Chen Y."/>
            <person name="Shah S."/>
            <person name="Dougan E. K."/>
            <person name="Thang M."/>
            <person name="Chan C."/>
        </authorList>
    </citation>
    <scope>NUCLEOTIDE SEQUENCE [LARGE SCALE GENOMIC DNA]</scope>
</reference>
<sequence>MEIGLELQSIRFHRPGCYRLAVVCRVGERRLVYVSEPSEICAAPKWKTTAWRLQVQKDDVELQLQLRFYDGNSSDCRSLLEEAPLSCCSFGLLLQRLRSILSSSQVCSAPLFSQGKSSSKDIWEEIGVVTISFGWPTSSHTELVVPERLKVSSENRNLAPATQLEKLQNMNQASRQSLHLVATRLSAMQQVLNALTAHQADLLKEQDEQLSVMKRLELTLKEMKEPYLTDLDIELMLSMPHGARKMANILLAAEQRWKNAREDVIGRWAEFTSLRQKLAEVQHLQQQFNDFQKVHKEQQKVLSEASRRALTARDAAATCASQAKLMEELKVRSAECAVGLPAELKLIHGREQQMHAVLQEKSHQLGILVGRGRPEDSKADWAKEHQAAHLASELYQRTRQVMQLLKQIKLLQRPRRAKGAPQAPGVLQKPARALPTPSGPSTFAERMQVEDIGDGDVQEDETGPDLLDEAVQAMIAAQLRCEDLERRNASVEEELLRRQVGSWGQELGSLKAELQRKTALLRQCAIESNQNGGNSKVLIITATQKDQTPHQYFEERTTSALVNLISHTGSDRHVQSPNLSELEGHVQILQKIEEDVSAVRSQLQDMISTSTRTESHDKNETHDMLRRTMTTVSGTSGWLGDYCRTYPHDTVAQQAFASQGSERGSLNARGRSSSVMFRGVSLAFDEEKWKTVTWERPSMSSCCALPILHPEGPIRLVWLAPAFVFVLTEAFLVPFMLAFHVEPDDEPFLGLAFRIIDVYFLMDIVVTFLTGYRDKRGNLAVNPRKIVKKYLAGWFLLDAVAAIPWTWIGDSTVAQVTRGLKVVRLIRLARLLRLAKLRQITEAAETFMEGKYAAELAMGFGKVLMLLFAVSHWCACFWHAVGSEEGGWVAAAESSKDYRGTDLLFAKYTWSLYFTLTTLTTVGYGDITPVTTEECRWVLLLLLTSAVIFSGLLGMLSDLVASVNKEHRLIAAKKRQLARYMAWRAVPRNLLGKVRRYFLFKWGAQKDYDLYEEELKRSLTPTLRSDLCYHIYKDVLTASPFLAWMRGHTACIKHLATSCRSGFHDNGDFLFRTGEEMKDIIILLAGTTVLYRNDTDAEDQEDFLEQDNLFPWMELEGHQAMQKKLLLRQMMTSVIRNMKTRKGKARSIGLSSRSNDMEGHFYGQCKNENLVRGLSELKKFDAVQKSAAMLIQLVWRERIRRRGGGADVQKKSQGHTCYAVDAPAYFGESSLWTPYSTWTTRAAIHEYTIRVKSQVEVVNIPRLAIAVCIEKFSPWLRNRFEVFQAAVLHDRDFLADKESQVSTKPSDVPLLSVVPEHLELQEDEKDEIKNSSSTSLRL</sequence>
<dbReference type="InterPro" id="IPR050818">
    <property type="entry name" value="KCNH_animal-type"/>
</dbReference>
<keyword evidence="3 7" id="KW-1133">Transmembrane helix</keyword>
<evidence type="ECO:0000256" key="5">
    <source>
        <dbReference type="SAM" id="Coils"/>
    </source>
</evidence>
<dbReference type="InterPro" id="IPR018490">
    <property type="entry name" value="cNMP-bd_dom_sf"/>
</dbReference>
<dbReference type="Proteomes" id="UP001152797">
    <property type="component" value="Unassembled WGS sequence"/>
</dbReference>
<evidence type="ECO:0000313" key="9">
    <source>
        <dbReference type="EMBL" id="CAI3982476.1"/>
    </source>
</evidence>
<reference evidence="9" key="1">
    <citation type="submission" date="2022-10" db="EMBL/GenBank/DDBJ databases">
        <authorList>
            <person name="Chen Y."/>
            <person name="Dougan E. K."/>
            <person name="Chan C."/>
            <person name="Rhodes N."/>
            <person name="Thang M."/>
        </authorList>
    </citation>
    <scope>NUCLEOTIDE SEQUENCE</scope>
</reference>
<feature type="transmembrane region" description="Helical" evidence="7">
    <location>
        <begin position="903"/>
        <end position="925"/>
    </location>
</feature>
<dbReference type="GO" id="GO:0005886">
    <property type="term" value="C:plasma membrane"/>
    <property type="evidence" value="ECO:0007669"/>
    <property type="project" value="TreeGrafter"/>
</dbReference>
<dbReference type="PANTHER" id="PTHR10217">
    <property type="entry name" value="VOLTAGE AND LIGAND GATED POTASSIUM CHANNEL"/>
    <property type="match status" value="1"/>
</dbReference>
<evidence type="ECO:0000256" key="6">
    <source>
        <dbReference type="SAM" id="MobiDB-lite"/>
    </source>
</evidence>
<evidence type="ECO:0000313" key="12">
    <source>
        <dbReference type="Proteomes" id="UP001152797"/>
    </source>
</evidence>
<comment type="subcellular location">
    <subcellularLocation>
        <location evidence="1">Membrane</location>
        <topology evidence="1">Multi-pass membrane protein</topology>
    </subcellularLocation>
</comment>
<evidence type="ECO:0000256" key="1">
    <source>
        <dbReference type="ARBA" id="ARBA00004141"/>
    </source>
</evidence>
<dbReference type="PANTHER" id="PTHR10217:SF435">
    <property type="entry name" value="POTASSIUM VOLTAGE-GATED CHANNEL PROTEIN EAG"/>
    <property type="match status" value="1"/>
</dbReference>
<keyword evidence="2 7" id="KW-0812">Transmembrane</keyword>
<protein>
    <submittedName>
        <fullName evidence="11">Potassium voltage-gated channel subfamily H member 4</fullName>
    </submittedName>
</protein>
<evidence type="ECO:0000313" key="11">
    <source>
        <dbReference type="EMBL" id="CAL4769788.1"/>
    </source>
</evidence>
<accession>A0A9P1FNK0</accession>
<dbReference type="InterPro" id="IPR014710">
    <property type="entry name" value="RmlC-like_jellyroll"/>
</dbReference>